<reference evidence="7" key="2">
    <citation type="submission" date="2016-03" db="EMBL/GenBank/DDBJ databases">
        <authorList>
            <person name="Ploux O."/>
        </authorList>
    </citation>
    <scope>NUCLEOTIDE SEQUENCE [LARGE SCALE GENOMIC DNA]</scope>
    <source>
        <strain evidence="7">PP9</strain>
    </source>
</reference>
<feature type="domain" description="Peptidoglycan hydrolase PcsB coiled-coil" evidence="5">
    <location>
        <begin position="110"/>
        <end position="183"/>
    </location>
</feature>
<dbReference type="CDD" id="cd12797">
    <property type="entry name" value="M23_peptidase"/>
    <property type="match status" value="1"/>
</dbReference>
<keyword evidence="2" id="KW-0175">Coiled coil</keyword>
<gene>
    <name evidence="6" type="ORF">ATY39_01380</name>
</gene>
<keyword evidence="1 3" id="KW-0732">Signal</keyword>
<dbReference type="Gene3D" id="2.70.70.10">
    <property type="entry name" value="Glucose Permease (Domain IIA)"/>
    <property type="match status" value="1"/>
</dbReference>
<evidence type="ECO:0000256" key="1">
    <source>
        <dbReference type="ARBA" id="ARBA00022729"/>
    </source>
</evidence>
<reference evidence="6 7" key="1">
    <citation type="journal article" date="2016" name="Genome Announc.">
        <title>Whole-Genome Sequence of Rummeliibacillus stabekisii Strain PP9 Isolated from Antarctic Soil.</title>
        <authorList>
            <person name="da Mota F.F."/>
            <person name="Vollu R.E."/>
            <person name="Jurelevicius D."/>
            <person name="Seldin L."/>
        </authorList>
    </citation>
    <scope>NUCLEOTIDE SEQUENCE [LARGE SCALE GENOMIC DNA]</scope>
    <source>
        <strain evidence="6 7">PP9</strain>
    </source>
</reference>
<dbReference type="EMBL" id="CP014806">
    <property type="protein sequence ID" value="AMW98186.1"/>
    <property type="molecule type" value="Genomic_DNA"/>
</dbReference>
<feature type="coiled-coil region" evidence="2">
    <location>
        <begin position="32"/>
        <end position="87"/>
    </location>
</feature>
<dbReference type="InterPro" id="IPR011055">
    <property type="entry name" value="Dup_hybrid_motif"/>
</dbReference>
<dbReference type="Pfam" id="PF01551">
    <property type="entry name" value="Peptidase_M23"/>
    <property type="match status" value="1"/>
</dbReference>
<evidence type="ECO:0000313" key="6">
    <source>
        <dbReference type="EMBL" id="AMW98186.1"/>
    </source>
</evidence>
<name>A0A143H9I8_9BACL</name>
<dbReference type="InterPro" id="IPR050570">
    <property type="entry name" value="Cell_wall_metabolism_enzyme"/>
</dbReference>
<dbReference type="SUPFAM" id="SSF51261">
    <property type="entry name" value="Duplicated hybrid motif"/>
    <property type="match status" value="1"/>
</dbReference>
<proteinExistence type="predicted"/>
<feature type="chain" id="PRO_5038398476" evidence="3">
    <location>
        <begin position="20"/>
        <end position="427"/>
    </location>
</feature>
<evidence type="ECO:0000313" key="7">
    <source>
        <dbReference type="Proteomes" id="UP000076021"/>
    </source>
</evidence>
<feature type="domain" description="M23ase beta-sheet core" evidence="4">
    <location>
        <begin position="318"/>
        <end position="408"/>
    </location>
</feature>
<dbReference type="PANTHER" id="PTHR21666">
    <property type="entry name" value="PEPTIDASE-RELATED"/>
    <property type="match status" value="1"/>
</dbReference>
<organism evidence="6 7">
    <name type="scientific">Rummeliibacillus stabekisii</name>
    <dbReference type="NCBI Taxonomy" id="241244"/>
    <lineage>
        <taxon>Bacteria</taxon>
        <taxon>Bacillati</taxon>
        <taxon>Bacillota</taxon>
        <taxon>Bacilli</taxon>
        <taxon>Bacillales</taxon>
        <taxon>Caryophanaceae</taxon>
        <taxon>Rummeliibacillus</taxon>
    </lineage>
</organism>
<dbReference type="STRING" id="241244.ATY39_01380"/>
<dbReference type="OrthoDB" id="9805070at2"/>
<dbReference type="AlphaFoldDB" id="A0A143H9I8"/>
<keyword evidence="7" id="KW-1185">Reference proteome</keyword>
<dbReference type="Gene3D" id="6.10.250.3150">
    <property type="match status" value="1"/>
</dbReference>
<evidence type="ECO:0000256" key="3">
    <source>
        <dbReference type="SAM" id="SignalP"/>
    </source>
</evidence>
<dbReference type="InterPro" id="IPR016047">
    <property type="entry name" value="M23ase_b-sheet_dom"/>
</dbReference>
<dbReference type="Proteomes" id="UP000076021">
    <property type="component" value="Chromosome"/>
</dbReference>
<evidence type="ECO:0000259" key="5">
    <source>
        <dbReference type="Pfam" id="PF24568"/>
    </source>
</evidence>
<feature type="signal peptide" evidence="3">
    <location>
        <begin position="1"/>
        <end position="19"/>
    </location>
</feature>
<dbReference type="InterPro" id="IPR057309">
    <property type="entry name" value="PcsB_CC"/>
</dbReference>
<evidence type="ECO:0000259" key="4">
    <source>
        <dbReference type="Pfam" id="PF01551"/>
    </source>
</evidence>
<accession>A0A143H9I8</accession>
<dbReference type="Pfam" id="PF24568">
    <property type="entry name" value="CC_PcsB"/>
    <property type="match status" value="1"/>
</dbReference>
<feature type="coiled-coil region" evidence="2">
    <location>
        <begin position="163"/>
        <end position="274"/>
    </location>
</feature>
<protein>
    <submittedName>
        <fullName evidence="6">Uncharacterized protein</fullName>
    </submittedName>
</protein>
<evidence type="ECO:0000256" key="2">
    <source>
        <dbReference type="SAM" id="Coils"/>
    </source>
</evidence>
<dbReference type="GO" id="GO:0004222">
    <property type="term" value="F:metalloendopeptidase activity"/>
    <property type="evidence" value="ECO:0007669"/>
    <property type="project" value="TreeGrafter"/>
</dbReference>
<sequence length="427" mass="48231">MNMKSRALKALLCTTIAFALVWPTIKVHATSIKDLNSKQQRMDKEKSELHSKLDAKTSEINQHKATIENYMDQIASLDRKLTKTDLKIGSVVTKEHKMSKAINQLSVLVESMQQTINQRTELLDNRARALQENNGSLSYVTLVLQSQSLGDFIDRVGAVNTLLQADRQILREQRDKKERLEEKQAELDGKVEKKKIYREQLELLRKSYDEQIIDKNRVIDKLEAEQKKLQTGKRLLEKEYSEAVTMSENVKREIEEEQQRLANLAAQMASTSNAATSAASQMETGELPDVMFGTWTKPAVGRLTSNHGWRDLGEGAEFHYGIDLANKEGTPVVAASDGVVFRASPLSTYGNVVMMTHSIEGHIFTTVYAHLSQYKVYVGERVHKGQVIGYMGHTGRAYGTHLHFEIHTTPWEGQKVGAVNPLRYISF</sequence>
<dbReference type="KEGG" id="rst:ATY39_01380"/>
<dbReference type="PANTHER" id="PTHR21666:SF270">
    <property type="entry name" value="MUREIN HYDROLASE ACTIVATOR ENVC"/>
    <property type="match status" value="1"/>
</dbReference>